<feature type="region of interest" description="Disordered" evidence="1">
    <location>
        <begin position="1"/>
        <end position="30"/>
    </location>
</feature>
<feature type="compositionally biased region" description="Acidic residues" evidence="1">
    <location>
        <begin position="8"/>
        <end position="30"/>
    </location>
</feature>
<proteinExistence type="predicted"/>
<dbReference type="EMBL" id="CALNXI010006368">
    <property type="protein sequence ID" value="CAH3199028.1"/>
    <property type="molecule type" value="Genomic_DNA"/>
</dbReference>
<accession>A0ABN8T3X1</accession>
<sequence length="219" mass="25506">MKRKIDFVEEEHESEHEESESSGDESEDEEPIIKDVLSHLPRAVSVKRAPELLHSMAASKDLLFWTPRGQLLRNKRIIPVANIAELLEYVVLPYNDDVSKPRALNTFLDGLAELGIDKGLIKNKRLLIDLIEKEKGYQNVKIRPITRVITRRVHRILKIRKRRRNWLLRMALKLRAPRRATTTLKTTVRKQKVVALRRPPPFTLKVHVNIAKTLMCTRH</sequence>
<evidence type="ECO:0000313" key="3">
    <source>
        <dbReference type="Proteomes" id="UP001159427"/>
    </source>
</evidence>
<name>A0ABN8T3X1_9CNID</name>
<comment type="caution">
    <text evidence="2">The sequence shown here is derived from an EMBL/GenBank/DDBJ whole genome shotgun (WGS) entry which is preliminary data.</text>
</comment>
<reference evidence="2 3" key="1">
    <citation type="submission" date="2022-05" db="EMBL/GenBank/DDBJ databases">
        <authorList>
            <consortium name="Genoscope - CEA"/>
            <person name="William W."/>
        </authorList>
    </citation>
    <scope>NUCLEOTIDE SEQUENCE [LARGE SCALE GENOMIC DNA]</scope>
</reference>
<evidence type="ECO:0000313" key="2">
    <source>
        <dbReference type="EMBL" id="CAH3199028.1"/>
    </source>
</evidence>
<gene>
    <name evidence="2" type="ORF">PEVE_00038029</name>
</gene>
<organism evidence="2 3">
    <name type="scientific">Porites evermanni</name>
    <dbReference type="NCBI Taxonomy" id="104178"/>
    <lineage>
        <taxon>Eukaryota</taxon>
        <taxon>Metazoa</taxon>
        <taxon>Cnidaria</taxon>
        <taxon>Anthozoa</taxon>
        <taxon>Hexacorallia</taxon>
        <taxon>Scleractinia</taxon>
        <taxon>Fungiina</taxon>
        <taxon>Poritidae</taxon>
        <taxon>Porites</taxon>
    </lineage>
</organism>
<dbReference type="Proteomes" id="UP001159427">
    <property type="component" value="Unassembled WGS sequence"/>
</dbReference>
<evidence type="ECO:0008006" key="4">
    <source>
        <dbReference type="Google" id="ProtNLM"/>
    </source>
</evidence>
<evidence type="ECO:0000256" key="1">
    <source>
        <dbReference type="SAM" id="MobiDB-lite"/>
    </source>
</evidence>
<protein>
    <recommendedName>
        <fullName evidence="4">Ribosomal protein S7</fullName>
    </recommendedName>
</protein>
<keyword evidence="3" id="KW-1185">Reference proteome</keyword>